<dbReference type="InterPro" id="IPR029026">
    <property type="entry name" value="tRNA_m1G_MTases_N"/>
</dbReference>
<dbReference type="GO" id="GO:0008173">
    <property type="term" value="F:RNA methyltransferase activity"/>
    <property type="evidence" value="ECO:0007669"/>
    <property type="project" value="InterPro"/>
</dbReference>
<evidence type="ECO:0000256" key="1">
    <source>
        <dbReference type="ARBA" id="ARBA00022603"/>
    </source>
</evidence>
<keyword evidence="1 6" id="KW-0489">Methyltransferase</keyword>
<evidence type="ECO:0000256" key="3">
    <source>
        <dbReference type="SAM" id="MobiDB-lite"/>
    </source>
</evidence>
<dbReference type="PANTHER" id="PTHR43191:SF2">
    <property type="entry name" value="RRNA METHYLTRANSFERASE 3, MITOCHONDRIAL"/>
    <property type="match status" value="1"/>
</dbReference>
<sequence>MSRTLRVSTRNASFQQWQALLTNRTKRQRAGEFLVQGVRPITLAVEHGWHVRTLLYPDGRQLSRWARDLLDRVGVTRVAMDPELLAELGGKDEERPELVAVVAQPPDQLNRITTGRTTTGTTASGGTTTGRTIPTGRSPGRTGDGDDLLVVVFDRPTTPGNIGTLVRSADAFGASGVIITGHAADPYDPKAVRASTGSLFAVPVVRVPGHREVLDWVDSLADRHPSIKIVGTDEHGEVEVADQDLTGPRIVLIGNETHGLSSAWRQACHRMVRIPITGAASSLNAATAATVVLYEAVRQRSRSNRNDTGNAALPGTGRAAFPSGPGPVGQRS</sequence>
<comment type="caution">
    <text evidence="6">The sequence shown here is derived from an EMBL/GenBank/DDBJ whole genome shotgun (WGS) entry which is preliminary data.</text>
</comment>
<feature type="region of interest" description="Disordered" evidence="3">
    <location>
        <begin position="110"/>
        <end position="146"/>
    </location>
</feature>
<keyword evidence="2 6" id="KW-0808">Transferase</keyword>
<feature type="domain" description="tRNA/rRNA methyltransferase SpoU type" evidence="4">
    <location>
        <begin position="149"/>
        <end position="294"/>
    </location>
</feature>
<dbReference type="AlphaFoldDB" id="A0A7W7SN81"/>
<dbReference type="Pfam" id="PF00588">
    <property type="entry name" value="SpoU_methylase"/>
    <property type="match status" value="1"/>
</dbReference>
<dbReference type="GO" id="GO:0006396">
    <property type="term" value="P:RNA processing"/>
    <property type="evidence" value="ECO:0007669"/>
    <property type="project" value="InterPro"/>
</dbReference>
<dbReference type="CDD" id="cd18107">
    <property type="entry name" value="SpoU-like_AviRb"/>
    <property type="match status" value="1"/>
</dbReference>
<dbReference type="InterPro" id="IPR001537">
    <property type="entry name" value="SpoU_MeTrfase"/>
</dbReference>
<dbReference type="GO" id="GO:0003723">
    <property type="term" value="F:RNA binding"/>
    <property type="evidence" value="ECO:0007669"/>
    <property type="project" value="InterPro"/>
</dbReference>
<evidence type="ECO:0000313" key="7">
    <source>
        <dbReference type="Proteomes" id="UP000578819"/>
    </source>
</evidence>
<dbReference type="SUPFAM" id="SSF55315">
    <property type="entry name" value="L30e-like"/>
    <property type="match status" value="1"/>
</dbReference>
<dbReference type="InterPro" id="IPR029028">
    <property type="entry name" value="Alpha/beta_knot_MTases"/>
</dbReference>
<dbReference type="EMBL" id="JACHJW010000001">
    <property type="protein sequence ID" value="MBB4957879.1"/>
    <property type="molecule type" value="Genomic_DNA"/>
</dbReference>
<evidence type="ECO:0000259" key="4">
    <source>
        <dbReference type="Pfam" id="PF00588"/>
    </source>
</evidence>
<keyword evidence="7" id="KW-1185">Reference proteome</keyword>
<reference evidence="6 7" key="1">
    <citation type="submission" date="2020-08" db="EMBL/GenBank/DDBJ databases">
        <title>Sequencing the genomes of 1000 actinobacteria strains.</title>
        <authorList>
            <person name="Klenk H.-P."/>
        </authorList>
    </citation>
    <scope>NUCLEOTIDE SEQUENCE [LARGE SCALE GENOMIC DNA]</scope>
    <source>
        <strain evidence="6 7">DSM 45886</strain>
    </source>
</reference>
<feature type="compositionally biased region" description="Low complexity" evidence="3">
    <location>
        <begin position="113"/>
        <end position="141"/>
    </location>
</feature>
<dbReference type="Proteomes" id="UP000578819">
    <property type="component" value="Unassembled WGS sequence"/>
</dbReference>
<dbReference type="RefSeq" id="WP_184534055.1">
    <property type="nucleotide sequence ID" value="NZ_JACHJW010000001.1"/>
</dbReference>
<dbReference type="InterPro" id="IPR051259">
    <property type="entry name" value="rRNA_Methyltransferase"/>
</dbReference>
<dbReference type="InterPro" id="IPR054578">
    <property type="entry name" value="SpoU_sub_bind-like_N"/>
</dbReference>
<evidence type="ECO:0000313" key="6">
    <source>
        <dbReference type="EMBL" id="MBB4957879.1"/>
    </source>
</evidence>
<protein>
    <submittedName>
        <fullName evidence="6">TrmH family RNA methyltransferase</fullName>
    </submittedName>
</protein>
<feature type="domain" description="SpoU L30e-like N-terminal" evidence="5">
    <location>
        <begin position="11"/>
        <end position="100"/>
    </location>
</feature>
<dbReference type="Pfam" id="PF22655">
    <property type="entry name" value="SpoU_sub_bind_like"/>
    <property type="match status" value="1"/>
</dbReference>
<dbReference type="SUPFAM" id="SSF75217">
    <property type="entry name" value="alpha/beta knot"/>
    <property type="match status" value="1"/>
</dbReference>
<proteinExistence type="predicted"/>
<organism evidence="6 7">
    <name type="scientific">Micromonospora polyrhachis</name>
    <dbReference type="NCBI Taxonomy" id="1282883"/>
    <lineage>
        <taxon>Bacteria</taxon>
        <taxon>Bacillati</taxon>
        <taxon>Actinomycetota</taxon>
        <taxon>Actinomycetes</taxon>
        <taxon>Micromonosporales</taxon>
        <taxon>Micromonosporaceae</taxon>
        <taxon>Micromonospora</taxon>
    </lineage>
</organism>
<evidence type="ECO:0000259" key="5">
    <source>
        <dbReference type="Pfam" id="PF22655"/>
    </source>
</evidence>
<accession>A0A7W7SN81</accession>
<dbReference type="Gene3D" id="3.30.1330.30">
    <property type="match status" value="1"/>
</dbReference>
<evidence type="ECO:0000256" key="2">
    <source>
        <dbReference type="ARBA" id="ARBA00022679"/>
    </source>
</evidence>
<dbReference type="PANTHER" id="PTHR43191">
    <property type="entry name" value="RRNA METHYLTRANSFERASE 3"/>
    <property type="match status" value="1"/>
</dbReference>
<dbReference type="GO" id="GO:0032259">
    <property type="term" value="P:methylation"/>
    <property type="evidence" value="ECO:0007669"/>
    <property type="project" value="UniProtKB-KW"/>
</dbReference>
<gene>
    <name evidence="6" type="ORF">FHR38_001612</name>
</gene>
<dbReference type="InterPro" id="IPR029064">
    <property type="entry name" value="Ribosomal_eL30-like_sf"/>
</dbReference>
<feature type="region of interest" description="Disordered" evidence="3">
    <location>
        <begin position="300"/>
        <end position="332"/>
    </location>
</feature>
<dbReference type="Gene3D" id="3.40.1280.10">
    <property type="match status" value="1"/>
</dbReference>
<name>A0A7W7SN81_9ACTN</name>